<reference evidence="1 2" key="1">
    <citation type="journal article" date="2019" name="Sci. Rep.">
        <title>Orb-weaving spider Araneus ventricosus genome elucidates the spidroin gene catalogue.</title>
        <authorList>
            <person name="Kono N."/>
            <person name="Nakamura H."/>
            <person name="Ohtoshi R."/>
            <person name="Moran D.A.P."/>
            <person name="Shinohara A."/>
            <person name="Yoshida Y."/>
            <person name="Fujiwara M."/>
            <person name="Mori M."/>
            <person name="Tomita M."/>
            <person name="Arakawa K."/>
        </authorList>
    </citation>
    <scope>NUCLEOTIDE SEQUENCE [LARGE SCALE GENOMIC DNA]</scope>
</reference>
<gene>
    <name evidence="1" type="ORF">AVEN_107925_1</name>
</gene>
<evidence type="ECO:0000313" key="1">
    <source>
        <dbReference type="EMBL" id="GBN07653.1"/>
    </source>
</evidence>
<dbReference type="Proteomes" id="UP000499080">
    <property type="component" value="Unassembled WGS sequence"/>
</dbReference>
<evidence type="ECO:0000313" key="2">
    <source>
        <dbReference type="Proteomes" id="UP000499080"/>
    </source>
</evidence>
<keyword evidence="2" id="KW-1185">Reference proteome</keyword>
<comment type="caution">
    <text evidence="1">The sequence shown here is derived from an EMBL/GenBank/DDBJ whole genome shotgun (WGS) entry which is preliminary data.</text>
</comment>
<sequence>MAGVTEAQASIKRRRRSCNVGGGVAYTCPFMCPHKKKSNGVKSGLSKRGFLRGKNFHLSFLCCPEDGQERMLAHLQVDLCVLHYQVYELELDWSRTFQMVCREGCGPSWKRSRYRLAADFA</sequence>
<protein>
    <submittedName>
        <fullName evidence="1">Uncharacterized protein</fullName>
    </submittedName>
</protein>
<dbReference type="AlphaFoldDB" id="A0A4Y2L1L5"/>
<proteinExistence type="predicted"/>
<organism evidence="1 2">
    <name type="scientific">Araneus ventricosus</name>
    <name type="common">Orbweaver spider</name>
    <name type="synonym">Epeira ventricosa</name>
    <dbReference type="NCBI Taxonomy" id="182803"/>
    <lineage>
        <taxon>Eukaryota</taxon>
        <taxon>Metazoa</taxon>
        <taxon>Ecdysozoa</taxon>
        <taxon>Arthropoda</taxon>
        <taxon>Chelicerata</taxon>
        <taxon>Arachnida</taxon>
        <taxon>Araneae</taxon>
        <taxon>Araneomorphae</taxon>
        <taxon>Entelegynae</taxon>
        <taxon>Araneoidea</taxon>
        <taxon>Araneidae</taxon>
        <taxon>Araneus</taxon>
    </lineage>
</organism>
<dbReference type="OrthoDB" id="8337705at2759"/>
<accession>A0A4Y2L1L5</accession>
<dbReference type="EMBL" id="BGPR01005176">
    <property type="protein sequence ID" value="GBN07653.1"/>
    <property type="molecule type" value="Genomic_DNA"/>
</dbReference>
<name>A0A4Y2L1L5_ARAVE</name>